<sequence>MATVFFRGTYDEAFRLLVEARDYLAYREPSERAALSLDQRLAANREAMRLTSRLTQVMAWLLVRRAVQEGEISFEDALHTDRRLDGHRVCLMQVDDADTAPLPRGLKDLLGRSYRLYARVDRLDKAMGPMPACAKIGASHTTH</sequence>
<dbReference type="InterPro" id="IPR038301">
    <property type="entry name" value="AraC-like_sf"/>
</dbReference>
<name>A0A0F3IRY4_9PROT</name>
<dbReference type="Gene3D" id="1.10.8.930">
    <property type="entry name" value="Protein of unknown function DUF1465"/>
    <property type="match status" value="1"/>
</dbReference>
<dbReference type="AlphaFoldDB" id="A0A0F3IRY4"/>
<evidence type="ECO:0000313" key="2">
    <source>
        <dbReference type="Proteomes" id="UP000033774"/>
    </source>
</evidence>
<dbReference type="EMBL" id="LAJY01000308">
    <property type="protein sequence ID" value="KJV09308.1"/>
    <property type="molecule type" value="Genomic_DNA"/>
</dbReference>
<organism evidence="1 2">
    <name type="scientific">Elstera litoralis</name>
    <dbReference type="NCBI Taxonomy" id="552518"/>
    <lineage>
        <taxon>Bacteria</taxon>
        <taxon>Pseudomonadati</taxon>
        <taxon>Pseudomonadota</taxon>
        <taxon>Alphaproteobacteria</taxon>
        <taxon>Rhodospirillales</taxon>
        <taxon>Rhodospirillaceae</taxon>
        <taxon>Elstera</taxon>
    </lineage>
</organism>
<protein>
    <recommendedName>
        <fullName evidence="3">Regulator of CtrA degradation rcdA</fullName>
    </recommendedName>
</protein>
<dbReference type="PATRIC" id="fig|552518.3.peg.2055"/>
<dbReference type="Pfam" id="PF07323">
    <property type="entry name" value="DUF1465"/>
    <property type="match status" value="1"/>
</dbReference>
<dbReference type="Proteomes" id="UP000033774">
    <property type="component" value="Unassembled WGS sequence"/>
</dbReference>
<dbReference type="RefSeq" id="WP_045776109.1">
    <property type="nucleotide sequence ID" value="NZ_LAJY01000308.1"/>
</dbReference>
<proteinExistence type="predicted"/>
<accession>A0A0F3IRY4</accession>
<gene>
    <name evidence="1" type="ORF">VZ95_12315</name>
</gene>
<evidence type="ECO:0000313" key="1">
    <source>
        <dbReference type="EMBL" id="KJV09308.1"/>
    </source>
</evidence>
<dbReference type="OrthoDB" id="9799531at2"/>
<evidence type="ECO:0008006" key="3">
    <source>
        <dbReference type="Google" id="ProtNLM"/>
    </source>
</evidence>
<keyword evidence="2" id="KW-1185">Reference proteome</keyword>
<comment type="caution">
    <text evidence="1">The sequence shown here is derived from an EMBL/GenBank/DDBJ whole genome shotgun (WGS) entry which is preliminary data.</text>
</comment>
<reference evidence="1 2" key="1">
    <citation type="submission" date="2015-03" db="EMBL/GenBank/DDBJ databases">
        <title>Draft genome sequence of Elstera litoralis.</title>
        <authorList>
            <person name="Rahalkar M.C."/>
            <person name="Dhakephalkar P.K."/>
            <person name="Pore S.D."/>
            <person name="Arora P."/>
            <person name="Kapse N.G."/>
            <person name="Pandit P.S."/>
        </authorList>
    </citation>
    <scope>NUCLEOTIDE SEQUENCE [LARGE SCALE GENOMIC DNA]</scope>
    <source>
        <strain evidence="1 2">Dia-1</strain>
    </source>
</reference>
<dbReference type="InterPro" id="IPR010848">
    <property type="entry name" value="DUF1465"/>
</dbReference>